<feature type="region of interest" description="Disordered" evidence="1">
    <location>
        <begin position="976"/>
        <end position="1011"/>
    </location>
</feature>
<feature type="domain" description="Protein kinase" evidence="2">
    <location>
        <begin position="76"/>
        <end position="416"/>
    </location>
</feature>
<dbReference type="PROSITE" id="PS50011">
    <property type="entry name" value="PROTEIN_KINASE_DOM"/>
    <property type="match status" value="1"/>
</dbReference>
<name>A0A0V0QVT2_PSEPJ</name>
<keyword evidence="4" id="KW-1185">Reference proteome</keyword>
<organism evidence="3 4">
    <name type="scientific">Pseudocohnilembus persalinus</name>
    <name type="common">Ciliate</name>
    <dbReference type="NCBI Taxonomy" id="266149"/>
    <lineage>
        <taxon>Eukaryota</taxon>
        <taxon>Sar</taxon>
        <taxon>Alveolata</taxon>
        <taxon>Ciliophora</taxon>
        <taxon>Intramacronucleata</taxon>
        <taxon>Oligohymenophorea</taxon>
        <taxon>Scuticociliatia</taxon>
        <taxon>Philasterida</taxon>
        <taxon>Pseudocohnilembidae</taxon>
        <taxon>Pseudocohnilembus</taxon>
    </lineage>
</organism>
<dbReference type="AlphaFoldDB" id="A0A0V0QVT2"/>
<dbReference type="Gene3D" id="1.10.510.10">
    <property type="entry name" value="Transferase(Phosphotransferase) domain 1"/>
    <property type="match status" value="1"/>
</dbReference>
<evidence type="ECO:0000259" key="2">
    <source>
        <dbReference type="PROSITE" id="PS50011"/>
    </source>
</evidence>
<dbReference type="InterPro" id="IPR011009">
    <property type="entry name" value="Kinase-like_dom_sf"/>
</dbReference>
<dbReference type="Proteomes" id="UP000054937">
    <property type="component" value="Unassembled WGS sequence"/>
</dbReference>
<proteinExistence type="predicted"/>
<evidence type="ECO:0000313" key="4">
    <source>
        <dbReference type="Proteomes" id="UP000054937"/>
    </source>
</evidence>
<evidence type="ECO:0000313" key="3">
    <source>
        <dbReference type="EMBL" id="KRX06310.1"/>
    </source>
</evidence>
<dbReference type="EMBL" id="LDAU01000097">
    <property type="protein sequence ID" value="KRX06310.1"/>
    <property type="molecule type" value="Genomic_DNA"/>
</dbReference>
<dbReference type="InParanoid" id="A0A0V0QVT2"/>
<keyword evidence="3" id="KW-0418">Kinase</keyword>
<gene>
    <name evidence="3" type="ORF">PPERSA_06281</name>
</gene>
<feature type="compositionally biased region" description="Low complexity" evidence="1">
    <location>
        <begin position="1001"/>
        <end position="1011"/>
    </location>
</feature>
<dbReference type="GO" id="GO:0004672">
    <property type="term" value="F:protein kinase activity"/>
    <property type="evidence" value="ECO:0007669"/>
    <property type="project" value="InterPro"/>
</dbReference>
<dbReference type="GO" id="GO:0005524">
    <property type="term" value="F:ATP binding"/>
    <property type="evidence" value="ECO:0007669"/>
    <property type="project" value="InterPro"/>
</dbReference>
<accession>A0A0V0QVT2</accession>
<dbReference type="InterPro" id="IPR000719">
    <property type="entry name" value="Prot_kinase_dom"/>
</dbReference>
<keyword evidence="3" id="KW-0808">Transferase</keyword>
<dbReference type="SUPFAM" id="SSF56112">
    <property type="entry name" value="Protein kinase-like (PK-like)"/>
    <property type="match status" value="1"/>
</dbReference>
<comment type="caution">
    <text evidence="3">The sequence shown here is derived from an EMBL/GenBank/DDBJ whole genome shotgun (WGS) entry which is preliminary data.</text>
</comment>
<reference evidence="3 4" key="1">
    <citation type="journal article" date="2015" name="Sci. Rep.">
        <title>Genome of the facultative scuticociliatosis pathogen Pseudocohnilembus persalinus provides insight into its virulence through horizontal gene transfer.</title>
        <authorList>
            <person name="Xiong J."/>
            <person name="Wang G."/>
            <person name="Cheng J."/>
            <person name="Tian M."/>
            <person name="Pan X."/>
            <person name="Warren A."/>
            <person name="Jiang C."/>
            <person name="Yuan D."/>
            <person name="Miao W."/>
        </authorList>
    </citation>
    <scope>NUCLEOTIDE SEQUENCE [LARGE SCALE GENOMIC DNA]</scope>
    <source>
        <strain evidence="3">36N120E</strain>
    </source>
</reference>
<sequence length="1121" mass="134614">MSYKDGDKTGHNLYYNFQILNQLQDPNDMLFTIGQNFLTGNNNEQQQQNFNLQQIFEIGDNDNQSEDLFDSKNYEFLSIEDPGIWLCGNFFEDVNNSYKEISALYKKFEEKRLKIFRFEVDFHDKEFQQQHGNSKKYMDEYMLKILQNHILIQEFENQQIKNCFTKIIRIYKYQKEQSIKDNKSILYNNEQEESISQKEIVIIECEQNQGSLQDLLQICSYQQNLIEISSKNLSKKKEKLQNNILNKNQLMIIAHSLIKMLYCLHSNKIYLRDIIPQNIVFDGQNWKFNSFDNFQHTNLNPENNRIFGGLNYMMQDQALYFKNLQGWGEISLVENDLYALGVCLYKLKYFSTDLDENYLIQNSNDIYDQMILELLGLESVQRIGLDFYNKVLEYLNLKDDDKQLKADINLEFSDILVSLNKFELAEQFIFLALEQYIQLEKNTEILANDEKLEEAIKVLCQAKIILGKYVRDEEMVIIQCRQGYYYYKNRENLACQNILQNVIKTVENILKKMKQQHEVFHFPNLLNFSQINNQKLEILKCYIDALDILGNCYKDRNMLNESKKYYAKMLEIKQMYFGENNRSLIKILQNKKKIVTYSRKKGIQEQKQDHLGTISEEQELMIQKQFSDQEQNQDLIIEQKINRYTKLQGSMEKYKKNDIIKDSLENIQLKLDNNDQNQIQKFSPQQQQSLKKLQEFSDEKKWNLSPQKLQQFTIENDKYKNAKIQEFLMEENIKNFQTVQSYLTENSHQKQNNKLDKQVQQNYKQNTYFENKELISYNNINDQNLHQKIKVPIQNQLSVNSQQQQTLIDKFQQVKLKNKEFQEELNRNYTAQKQEDSIIFQDQYQNQSVEQQTSSIKKPVFNRQFYNEQNNFQQNSHNQFNWKSPDKQLYQEFLKEQSQINFQKNEQNQQKRNLSQYSSDNQIQNFPEFEKKIKINQNQIQNETHIIQNQNQFSRQSQNKTVNQRQNEQLNYIYQSPSNSDKLINNRQYDNNSKNNRYSQNKNEGSYNINNNNNDSDVSLLFQDSESIVNRLSQRENQQMYKEFLRESQKSGFQFERSQEKQNFQENQNKKMEKIYNMQKSDKKFEKIIQERMEDMEKVLGNIQSMQKNYVDSEEKKKINY</sequence>
<feature type="compositionally biased region" description="Polar residues" evidence="1">
    <location>
        <begin position="976"/>
        <end position="1000"/>
    </location>
</feature>
<evidence type="ECO:0000256" key="1">
    <source>
        <dbReference type="SAM" id="MobiDB-lite"/>
    </source>
</evidence>
<protein>
    <submittedName>
        <fullName evidence="3">Protein kinase-like domain</fullName>
    </submittedName>
</protein>